<name>A0A0X3BLZ1_9EURY</name>
<dbReference type="Proteomes" id="UP000069850">
    <property type="component" value="Chromosome 1"/>
</dbReference>
<gene>
    <name evidence="2" type="ORF">MMAB1_1924</name>
</gene>
<protein>
    <submittedName>
        <fullName evidence="2">Uncharacterized protein</fullName>
    </submittedName>
</protein>
<evidence type="ECO:0000313" key="3">
    <source>
        <dbReference type="Proteomes" id="UP000069850"/>
    </source>
</evidence>
<dbReference type="EMBL" id="LT158599">
    <property type="protein sequence ID" value="CVK33137.1"/>
    <property type="molecule type" value="Genomic_DNA"/>
</dbReference>
<sequence>MTFFDLARRNVSRHWLRSILAVTGIVIGVIAIARWVSSATVSVSCSTIWSPTSAIPSSSPRR</sequence>
<keyword evidence="1" id="KW-0472">Membrane</keyword>
<proteinExistence type="predicted"/>
<keyword evidence="1" id="KW-0812">Transmembrane</keyword>
<evidence type="ECO:0000313" key="2">
    <source>
        <dbReference type="EMBL" id="CVK33137.1"/>
    </source>
</evidence>
<keyword evidence="1" id="KW-1133">Transmembrane helix</keyword>
<feature type="transmembrane region" description="Helical" evidence="1">
    <location>
        <begin position="15"/>
        <end position="36"/>
    </location>
</feature>
<accession>A0A0X3BLZ1</accession>
<dbReference type="RefSeq" id="WP_337589735.1">
    <property type="nucleotide sequence ID" value="NZ_LT158599.1"/>
</dbReference>
<evidence type="ECO:0000256" key="1">
    <source>
        <dbReference type="SAM" id="Phobius"/>
    </source>
</evidence>
<dbReference type="AlphaFoldDB" id="A0A0X3BLZ1"/>
<dbReference type="GeneID" id="88882426"/>
<dbReference type="KEGG" id="mema:MMAB1_1924"/>
<organism evidence="2 3">
    <name type="scientific">Methanoculleus bourgensis</name>
    <dbReference type="NCBI Taxonomy" id="83986"/>
    <lineage>
        <taxon>Archaea</taxon>
        <taxon>Methanobacteriati</taxon>
        <taxon>Methanobacteriota</taxon>
        <taxon>Stenosarchaea group</taxon>
        <taxon>Methanomicrobia</taxon>
        <taxon>Methanomicrobiales</taxon>
        <taxon>Methanomicrobiaceae</taxon>
        <taxon>Methanoculleus</taxon>
    </lineage>
</organism>
<reference evidence="2 3" key="1">
    <citation type="submission" date="2016-01" db="EMBL/GenBank/DDBJ databases">
        <authorList>
            <person name="Manzoor S."/>
        </authorList>
    </citation>
    <scope>NUCLEOTIDE SEQUENCE [LARGE SCALE GENOMIC DNA]</scope>
    <source>
        <strain evidence="2">Methanoculleus sp MAB1</strain>
    </source>
</reference>